<accession>A0A4Q1L0A1</accession>
<dbReference type="STRING" id="1713.GCA_000718325_01787"/>
<dbReference type="GO" id="GO:0006506">
    <property type="term" value="P:GPI anchor biosynthetic process"/>
    <property type="evidence" value="ECO:0007669"/>
    <property type="project" value="TreeGrafter"/>
</dbReference>
<dbReference type="OrthoDB" id="155529at2"/>
<evidence type="ECO:0000313" key="5">
    <source>
        <dbReference type="Proteomes" id="UP000290517"/>
    </source>
</evidence>
<organism evidence="3 4">
    <name type="scientific">Oerskovia turbata</name>
    <dbReference type="NCBI Taxonomy" id="1713"/>
    <lineage>
        <taxon>Bacteria</taxon>
        <taxon>Bacillati</taxon>
        <taxon>Actinomycetota</taxon>
        <taxon>Actinomycetes</taxon>
        <taxon>Micrococcales</taxon>
        <taxon>Cellulomonadaceae</taxon>
        <taxon>Oerskovia</taxon>
    </lineage>
</organism>
<gene>
    <name evidence="2" type="ORF">EQW73_13675</name>
    <name evidence="3" type="ORF">EQW78_06905</name>
</gene>
<protein>
    <submittedName>
        <fullName evidence="3">Endonuclease</fullName>
    </submittedName>
</protein>
<dbReference type="SUPFAM" id="SSF56219">
    <property type="entry name" value="DNase I-like"/>
    <property type="match status" value="1"/>
</dbReference>
<proteinExistence type="predicted"/>
<evidence type="ECO:0000259" key="1">
    <source>
        <dbReference type="Pfam" id="PF03372"/>
    </source>
</evidence>
<dbReference type="InterPro" id="IPR005135">
    <property type="entry name" value="Endo/exonuclease/phosphatase"/>
</dbReference>
<dbReference type="GO" id="GO:0016020">
    <property type="term" value="C:membrane"/>
    <property type="evidence" value="ECO:0007669"/>
    <property type="project" value="GOC"/>
</dbReference>
<dbReference type="Proteomes" id="UP000290517">
    <property type="component" value="Unassembled WGS sequence"/>
</dbReference>
<dbReference type="PANTHER" id="PTHR14859:SF15">
    <property type="entry name" value="ENDONUCLEASE_EXONUCLEASE_PHOSPHATASE DOMAIN-CONTAINING PROTEIN"/>
    <property type="match status" value="1"/>
</dbReference>
<dbReference type="InterPro" id="IPR051916">
    <property type="entry name" value="GPI-anchor_lipid_remodeler"/>
</dbReference>
<name>A0A4Q1L0A1_9CELL</name>
<dbReference type="PANTHER" id="PTHR14859">
    <property type="entry name" value="CALCOFLUOR WHITE HYPERSENSITIVE PROTEIN PRECURSOR"/>
    <property type="match status" value="1"/>
</dbReference>
<dbReference type="Proteomes" id="UP000289805">
    <property type="component" value="Unassembled WGS sequence"/>
</dbReference>
<keyword evidence="5" id="KW-1185">Reference proteome</keyword>
<comment type="caution">
    <text evidence="3">The sequence shown here is derived from an EMBL/GenBank/DDBJ whole genome shotgun (WGS) entry which is preliminary data.</text>
</comment>
<reference evidence="4 5" key="1">
    <citation type="submission" date="2019-01" db="EMBL/GenBank/DDBJ databases">
        <title>Oerskovia turbata Genome sequencing and assembly.</title>
        <authorList>
            <person name="Dou T."/>
        </authorList>
    </citation>
    <scope>NUCLEOTIDE SEQUENCE [LARGE SCALE GENOMIC DNA]</scope>
    <source>
        <strain evidence="3 4">JCM12123</strain>
        <strain evidence="2 5">JCM3160</strain>
    </source>
</reference>
<dbReference type="EMBL" id="SDJQ01000009">
    <property type="protein sequence ID" value="RXR35074.1"/>
    <property type="molecule type" value="Genomic_DNA"/>
</dbReference>
<dbReference type="GO" id="GO:0004519">
    <property type="term" value="F:endonuclease activity"/>
    <property type="evidence" value="ECO:0007669"/>
    <property type="project" value="UniProtKB-KW"/>
</dbReference>
<keyword evidence="3" id="KW-0540">Nuclease</keyword>
<evidence type="ECO:0000313" key="2">
    <source>
        <dbReference type="EMBL" id="RXR24918.1"/>
    </source>
</evidence>
<evidence type="ECO:0000313" key="3">
    <source>
        <dbReference type="EMBL" id="RXR35074.1"/>
    </source>
</evidence>
<dbReference type="EMBL" id="SDJR01000008">
    <property type="protein sequence ID" value="RXR24918.1"/>
    <property type="molecule type" value="Genomic_DNA"/>
</dbReference>
<dbReference type="AlphaFoldDB" id="A0A4Q1L0A1"/>
<dbReference type="Pfam" id="PF03372">
    <property type="entry name" value="Exo_endo_phos"/>
    <property type="match status" value="1"/>
</dbReference>
<feature type="domain" description="Endonuclease/exonuclease/phosphatase" evidence="1">
    <location>
        <begin position="4"/>
        <end position="235"/>
    </location>
</feature>
<dbReference type="InterPro" id="IPR036691">
    <property type="entry name" value="Endo/exonu/phosph_ase_sf"/>
</dbReference>
<sequence>MRLVTFNILHGRSTVDDLVDVDRFARAVADLGADVLALQEVDRNQRRSGRADLARVAAEAMGAVDHRFAATVERRSGGGRSQYGVALLSRFPVLEWRVLPLPRRPWWRPLPRASDQRARRWRLDEPRTAVVAVVRTPQGPLTVAATHLSFLDGWGEHQLDRLVRGLAGAPRPLVLLGDLNLRSEVPATISGWTPLAVARSYPVSHPTLQIDHVLADGGVRPLAPGRAVDTGLSDHRAVVVDVELDGADRS</sequence>
<keyword evidence="3" id="KW-0255">Endonuclease</keyword>
<keyword evidence="3" id="KW-0378">Hydrolase</keyword>
<dbReference type="Gene3D" id="3.60.10.10">
    <property type="entry name" value="Endonuclease/exonuclease/phosphatase"/>
    <property type="match status" value="1"/>
</dbReference>
<evidence type="ECO:0000313" key="4">
    <source>
        <dbReference type="Proteomes" id="UP000289805"/>
    </source>
</evidence>